<feature type="region of interest" description="Disordered" evidence="2">
    <location>
        <begin position="815"/>
        <end position="1009"/>
    </location>
</feature>
<keyword evidence="3" id="KW-0812">Transmembrane</keyword>
<feature type="compositionally biased region" description="Basic and acidic residues" evidence="2">
    <location>
        <begin position="840"/>
        <end position="854"/>
    </location>
</feature>
<proteinExistence type="predicted"/>
<protein>
    <submittedName>
        <fullName evidence="4">Uncharacterized protein</fullName>
    </submittedName>
</protein>
<keyword evidence="1" id="KW-0175">Coiled coil</keyword>
<keyword evidence="3" id="KW-1133">Transmembrane helix</keyword>
<feature type="region of interest" description="Disordered" evidence="2">
    <location>
        <begin position="1191"/>
        <end position="1300"/>
    </location>
</feature>
<evidence type="ECO:0000256" key="3">
    <source>
        <dbReference type="SAM" id="Phobius"/>
    </source>
</evidence>
<accession>A0A1Q9CWI7</accession>
<keyword evidence="5" id="KW-1185">Reference proteome</keyword>
<dbReference type="InterPro" id="IPR009091">
    <property type="entry name" value="RCC1/BLIP-II"/>
</dbReference>
<feature type="compositionally biased region" description="Basic and acidic residues" evidence="2">
    <location>
        <begin position="954"/>
        <end position="966"/>
    </location>
</feature>
<evidence type="ECO:0000256" key="1">
    <source>
        <dbReference type="SAM" id="Coils"/>
    </source>
</evidence>
<keyword evidence="3" id="KW-0472">Membrane</keyword>
<feature type="compositionally biased region" description="Basic and acidic residues" evidence="2">
    <location>
        <begin position="183"/>
        <end position="201"/>
    </location>
</feature>
<feature type="compositionally biased region" description="Basic and acidic residues" evidence="2">
    <location>
        <begin position="3490"/>
        <end position="3503"/>
    </location>
</feature>
<feature type="compositionally biased region" description="Basic and acidic residues" evidence="2">
    <location>
        <begin position="994"/>
        <end position="1009"/>
    </location>
</feature>
<feature type="compositionally biased region" description="Basic residues" evidence="2">
    <location>
        <begin position="3504"/>
        <end position="3516"/>
    </location>
</feature>
<dbReference type="SUPFAM" id="SSF56672">
    <property type="entry name" value="DNA/RNA polymerases"/>
    <property type="match status" value="1"/>
</dbReference>
<dbReference type="Gene3D" id="2.130.10.30">
    <property type="entry name" value="Regulator of chromosome condensation 1/beta-lactamase-inhibitor protein II"/>
    <property type="match status" value="1"/>
</dbReference>
<feature type="compositionally biased region" description="Pro residues" evidence="2">
    <location>
        <begin position="1241"/>
        <end position="1251"/>
    </location>
</feature>
<feature type="compositionally biased region" description="Basic and acidic residues" evidence="2">
    <location>
        <begin position="1272"/>
        <end position="1281"/>
    </location>
</feature>
<feature type="compositionally biased region" description="Low complexity" evidence="2">
    <location>
        <begin position="872"/>
        <end position="887"/>
    </location>
</feature>
<gene>
    <name evidence="4" type="ORF">AK812_SmicGene31505</name>
</gene>
<feature type="compositionally biased region" description="Basic and acidic residues" evidence="2">
    <location>
        <begin position="934"/>
        <end position="946"/>
    </location>
</feature>
<evidence type="ECO:0000256" key="2">
    <source>
        <dbReference type="SAM" id="MobiDB-lite"/>
    </source>
</evidence>
<dbReference type="OrthoDB" id="422230at2759"/>
<feature type="coiled-coil region" evidence="1">
    <location>
        <begin position="2879"/>
        <end position="2906"/>
    </location>
</feature>
<sequence>MSLVFVAAERAMVFGLVAEAREKLLEVPSVALLLVVLVPLLVGVALGIVVQKFRAEAQRVRTLQDLLVFLPKVGPKMALFTSAYGECFHVQRRVATRAFHKVRSREVGCQAVVALLPAGVSTAQMLHADQVAFLKIAENITSLRRSGTGVLSLDVQLPTILLDPSATYHLLPLPAGASSSGQGRDDDKPDRPPKRPHDPPRRPPKKGAKRTNFSVYAAGARRSQADQVAFGNSGRPLGEVVALEVFCGSGRLTASLKREGFDAFGVDHNVLKTASCSVLQLDLTQEDAASHLWSIVKDPAVQFIHFAPPCGTASRARDIQFKGAPPILRSTLQPQGVDGLEGLDATRVAKANLPYQLTLEVSQFCLKSGKFFSCENPSRSYLWLLPAWKTFLARQDVFQTSFHHCEYGGMRRKATLLVHNVPSFRGLQRFCSGNHVHLGWGRVGPSWATADEAAYPWGLCKSMASFLKDHFVSLGFAAPAADISGSFNQVQASRAFTGVQSRKREPPLISEFASVHTVTVPTQVADSFLRPGNKLPSDWRPGSAASCRPPLALFPAGSRVLRAHVLPKGWSECAQEGSLWMEDPDGEVEHEFRGRQVKGVCVPVTAAGFRFDGKRLHATMPWVGRRDVIVAYMSRGARALEAEHASFLTKLGFLLDRKKQPPPAGSTGVTKAVIGVYRTPEQFVAGAVKVGHPTQLSSLLPAEIRGAVRKIHRVGEANGVATCPGKTTDALFDPDLGIWRARCSWKFTTDAGAERLSHHEYWTVPGGVSWRKTTRPPWKKLVEELKKATEAEASMGNVGIEATEAKASIGNIFRDATLPGGERGDQRHDAEEDTETSADAGKEKHGTTAKKDPVTGDAGKAKRRSMAEKEPSSSSSSGGAAGVAGRSMAEEDPEPSAGDAGGDGDTVATKRLRRSDADGVAAWQDPQPSAGAAGKEKHQAIPEKDLGSSAGAADNEKHRAIAKKEPLSSAGAAGKEKHEETTSSVRATASLGDQRQDGEEVKDPEPELKVRRIPPGVVRSPGQILMEEVTERLEGPFYFEGQPVMELPDAFLNEVLAALGPRLWHGFARVSWHEVAAYVNFCMAQSTADWSNLGPSDKSIFIPQDPAQFLLEHPAWHEALEDYAVHLCGKEHARATRADMLRQLSTCSQRALAFIYEVCDSLPDFFGPVQEELLDVCVSLLESLEPDELEGDYAIKASPDARVKREKPARSPSPEAKRLRAAEPAESADSEEELLSALAKPPLPPPAAPPEPPEDSDSQEDTFNLAGMVPHAEMEADEAKPRRVIRKPRKKTKQQQKDELKEQCAAKVAALGIDHNRDFQARHRRARAAMPTGHWAKFQEALVPAEPEVQPLEKRKKGRPGRGERITTLLDYVQQCRSDIYTHRAGSVYFCRACSMEVSFYRTAYSAKVYMDKHEATQKHVKGLAAMHLPLPDAEQQHPECAGHNLDEGSCKLHPYKSSWLHWLSEGRPTLKPVEGREAENLMEVVVNEAASLTIRHSACDPAAGPLCKACSSLPKFANKEVCKWSYRLDLAQLAQLCVYQDRGTVLAALEEVETTWQVYQDNSFAGLLDHCQRAWICIPRSCLTKFVRSYMQRTIENLRVVDMEADDRVLHLQMLRSVSDKVQAGHVSELDVELGAWIAAGKLKEHRVVDALMKTFYDAQRRIERGHLARPGSRRHWDETTTSELMDTLGGGAKQNKQMLQLFYVKPDKAELRVPFEHPGLPDFFLTHVFECAEAGAAKILGLLRAHNTRLVYLAVDETYWKPDYQLVSGLGPLDFSVVGGGWGKDTSYAYLSADEERKEEHLARLSLSIVASRVDTDRVSYETNFIPLLPGKGGNRAATVMELVGTSMSSMSKANGGVPPLGCSYDGGKNNSLLNRTLLGLTPVPELNQYPFWRHVHIKPLNVVQMCPFGMLMYKQKADVEWPVLGCNDARHVLKRYTCHHFGGLRSIQHGSVAMDPLTMVGQGLPVSAATLKDEIVWRWRAERRSNLVKWMKHVDLATPQSCGCIHGGGESPKMKVSISAPPPPKTGGMVGMAADLEAAEEEFKRDMPKFRKDVLASKRLLLFRDLLREVGHEDDELVADIAKGFDLTGKLPRSNVFVRRFRPAEQTESQLRAGAKRLRDGLLATMKASDNPVVDDGVLKATQKELERGFVEGPLRPEDVPANASLTHRFGVLQGVTDDGPKVRPIDNYLSSQVNAAVTQVEQVSVHTIDVVAGMLGCWLHERFLAGQPSHSSPLCKAWDLRTAYKQLPLSDASFELDSYFVIFNGRTGSSEIYRQRVLPFGSTASVTSFIRAAYALWRLGTLGLDLVWSEYFDDYLSVCGREFARHCDFVISLFFQLLGWEVSKDKELSYDAMCTVLGVRINLADAKLGLCFLGNTDKRRADAVAQITSALALNKLDPAECEKLRGRLQFASCQIFGRRPKAALKVLAQHGRQRKWELSEPTSLALGQLKHLLEEGTPLSWFEHKVDDQYITALRTEGSRAKETVIFELEALVLSICLDVFRPFVDRKGVVVFTDNEGVFGCFVRGHSDDIMYTPLIDFFAKCEESLETICWIDRDHADSVDASRGLKQGRLVALLLWSLVTGRLLYRLALITDVQWVSQNVTAYADDFHAAATAHNQQDLQTAERYFNQFLGLLVQSGMVIASKSAILYQFKGGFAKRWLRQHVCQGPDGPLFRIRTDSGELVEFPVVDSHTYLGTKIRQLKRVQRIQATQAAFAAILQDRSVVTWGDSKYGGDSSTVQQQLKQVRRVQAITVDFAAILQDGSRAGVADPSHASSLCSDPAGWIRRDLGNQLLGGDSSTVQGQLKQVQQIQATDLAFQRSCRMDPSRLGVTARAVVTAAPYRRWIRRDLGSCGGDSSIVKEQLKQVPAVVTSLCMSLELRVQHLEELVVELRRQVSELQARLDETRFWIVARDFGGNPLVPVRVCRTSLLSAVLQALPCRTVGEMEEEGEGIDGEKLSARDCTAVGEGFLDQLCPLCILPCGQDEEGAEVTVHCVVVGDIKGKLLICLPSASWHRTVARRTVPKGFLSRVFAAEVAAASLADRSAEVPGQILRVWLGSCEVEAENLLEVSDATPSVPFGALPSGELLVPSIDVLAEIWQAQQANPPTTPLHTASEGGGQAADVTERIASIERSVAALTAAFRDASLSPGLPAATNVGSKPKVAPAPPKTFLGSAAKQRGAEADFPGLDQGVIAAALAAGVQHGALAEMSKLVSAGPLARLKPEAPAAAIKQAAQTALEESEEEGQEAPLFSAQAAGSTDPQHADPAEMFAKAVVKCFDAYHGKTVAGKTALDKALEAGAGGSLDGSLSSGRRHATARRALREALTSAPQELSALIEGLMAEDLCASTPGAGAPVLTSTRAWLEHRSRIQAFPTMVNLVWAIGGALDCLRANKVDQARARLNIALMQADQVSIDRGSWLLAQELSLEVGPPMTSFKRHEAVSSHGDPVYSRLLDARWAEVAIAKLREEAEFMERRQKLGQRLQPNLKDESAGETSEKPPRRPPRKPPPKNDA</sequence>
<evidence type="ECO:0000313" key="4">
    <source>
        <dbReference type="EMBL" id="OLP87290.1"/>
    </source>
</evidence>
<dbReference type="Proteomes" id="UP000186817">
    <property type="component" value="Unassembled WGS sequence"/>
</dbReference>
<feature type="region of interest" description="Disordered" evidence="2">
    <location>
        <begin position="3236"/>
        <end position="3268"/>
    </location>
</feature>
<comment type="caution">
    <text evidence="4">The sequence shown here is derived from an EMBL/GenBank/DDBJ whole genome shotgun (WGS) entry which is preliminary data.</text>
</comment>
<name>A0A1Q9CWI7_SYMMI</name>
<dbReference type="EMBL" id="LSRX01000868">
    <property type="protein sequence ID" value="OLP87290.1"/>
    <property type="molecule type" value="Genomic_DNA"/>
</dbReference>
<feature type="region of interest" description="Disordered" evidence="2">
    <location>
        <begin position="173"/>
        <end position="211"/>
    </location>
</feature>
<organism evidence="4 5">
    <name type="scientific">Symbiodinium microadriaticum</name>
    <name type="common">Dinoflagellate</name>
    <name type="synonym">Zooxanthella microadriatica</name>
    <dbReference type="NCBI Taxonomy" id="2951"/>
    <lineage>
        <taxon>Eukaryota</taxon>
        <taxon>Sar</taxon>
        <taxon>Alveolata</taxon>
        <taxon>Dinophyceae</taxon>
        <taxon>Suessiales</taxon>
        <taxon>Symbiodiniaceae</taxon>
        <taxon>Symbiodinium</taxon>
    </lineage>
</organism>
<reference evidence="4 5" key="1">
    <citation type="submission" date="2016-02" db="EMBL/GenBank/DDBJ databases">
        <title>Genome analysis of coral dinoflagellate symbionts highlights evolutionary adaptations to a symbiotic lifestyle.</title>
        <authorList>
            <person name="Aranda M."/>
            <person name="Li Y."/>
            <person name="Liew Y.J."/>
            <person name="Baumgarten S."/>
            <person name="Simakov O."/>
            <person name="Wilson M."/>
            <person name="Piel J."/>
            <person name="Ashoor H."/>
            <person name="Bougouffa S."/>
            <person name="Bajic V.B."/>
            <person name="Ryu T."/>
            <person name="Ravasi T."/>
            <person name="Bayer T."/>
            <person name="Micklem G."/>
            <person name="Kim H."/>
            <person name="Bhak J."/>
            <person name="Lajeunesse T.C."/>
            <person name="Voolstra C.R."/>
        </authorList>
    </citation>
    <scope>NUCLEOTIDE SEQUENCE [LARGE SCALE GENOMIC DNA]</scope>
    <source>
        <strain evidence="4 5">CCMP2467</strain>
    </source>
</reference>
<feature type="transmembrane region" description="Helical" evidence="3">
    <location>
        <begin position="30"/>
        <end position="50"/>
    </location>
</feature>
<dbReference type="InterPro" id="IPR043502">
    <property type="entry name" value="DNA/RNA_pol_sf"/>
</dbReference>
<feature type="compositionally biased region" description="Basic and acidic residues" evidence="2">
    <location>
        <begin position="1199"/>
        <end position="1223"/>
    </location>
</feature>
<evidence type="ECO:0000313" key="5">
    <source>
        <dbReference type="Proteomes" id="UP000186817"/>
    </source>
</evidence>
<feature type="compositionally biased region" description="Polar residues" evidence="2">
    <location>
        <begin position="982"/>
        <end position="993"/>
    </location>
</feature>
<feature type="region of interest" description="Disordered" evidence="2">
    <location>
        <begin position="3480"/>
        <end position="3516"/>
    </location>
</feature>
<feature type="compositionally biased region" description="Basic residues" evidence="2">
    <location>
        <begin position="1282"/>
        <end position="1294"/>
    </location>
</feature>